<dbReference type="GO" id="GO:0006313">
    <property type="term" value="P:DNA transposition"/>
    <property type="evidence" value="ECO:0007669"/>
    <property type="project" value="InterPro"/>
</dbReference>
<protein>
    <submittedName>
        <fullName evidence="2">Transposase and inactivated derivatives</fullName>
    </submittedName>
</protein>
<organism evidence="2 3">
    <name type="scientific">Leminorella richardii</name>
    <dbReference type="NCBI Taxonomy" id="158841"/>
    <lineage>
        <taxon>Bacteria</taxon>
        <taxon>Pseudomonadati</taxon>
        <taxon>Pseudomonadota</taxon>
        <taxon>Gammaproteobacteria</taxon>
        <taxon>Enterobacterales</taxon>
        <taxon>Budviciaceae</taxon>
        <taxon>Leminorella</taxon>
    </lineage>
</organism>
<dbReference type="EMBL" id="LS483470">
    <property type="protein sequence ID" value="SQI40044.1"/>
    <property type="molecule type" value="Genomic_DNA"/>
</dbReference>
<dbReference type="Pfam" id="PF03811">
    <property type="entry name" value="Zn_ribbon_InsA"/>
    <property type="match status" value="1"/>
</dbReference>
<evidence type="ECO:0000313" key="3">
    <source>
        <dbReference type="Proteomes" id="UP000249005"/>
    </source>
</evidence>
<evidence type="ECO:0000313" key="2">
    <source>
        <dbReference type="EMBL" id="SQI40044.1"/>
    </source>
</evidence>
<name>A0A2X4XTJ4_9GAMM</name>
<feature type="domain" description="InsA N-terminal zinc ribbon" evidence="1">
    <location>
        <begin position="8"/>
        <end position="37"/>
    </location>
</feature>
<dbReference type="RefSeq" id="WP_145960344.1">
    <property type="nucleotide sequence ID" value="NZ_LR698987.1"/>
</dbReference>
<dbReference type="PANTHER" id="PTHR47923">
    <property type="entry name" value="INSERTION ELEMENT IS1 1 PROTEIN INSA-RELATED"/>
    <property type="match status" value="1"/>
</dbReference>
<dbReference type="AlphaFoldDB" id="A0A2X4XTJ4"/>
<evidence type="ECO:0000259" key="1">
    <source>
        <dbReference type="Pfam" id="PF03811"/>
    </source>
</evidence>
<dbReference type="Pfam" id="PF13384">
    <property type="entry name" value="HTH_23"/>
    <property type="match status" value="1"/>
</dbReference>
<sequence length="98" mass="11388">MIKTLPPKCPFCDKREQVKKHGSGSAGLQRYRCLDCHKTFQSHYYYRANSPFIDEQIARLSKEGWSAKQIGDYLRVSLPTVNKRLHKLQGKEHQNEPA</sequence>
<dbReference type="InterPro" id="IPR051252">
    <property type="entry name" value="IS1_transposase_InsA"/>
</dbReference>
<dbReference type="Proteomes" id="UP000249005">
    <property type="component" value="Chromosome 1"/>
</dbReference>
<gene>
    <name evidence="2" type="ORF">NCTC12151_01500</name>
</gene>
<keyword evidence="3" id="KW-1185">Reference proteome</keyword>
<dbReference type="KEGG" id="lri:NCTC12151_01500"/>
<accession>A0A2X4XTJ4</accession>
<dbReference type="OrthoDB" id="6636960at2"/>
<proteinExistence type="predicted"/>
<dbReference type="InterPro" id="IPR003220">
    <property type="entry name" value="InsA_N_dom_Znf"/>
</dbReference>
<reference evidence="2 3" key="1">
    <citation type="submission" date="2018-06" db="EMBL/GenBank/DDBJ databases">
        <authorList>
            <consortium name="Pathogen Informatics"/>
            <person name="Doyle S."/>
        </authorList>
    </citation>
    <scope>NUCLEOTIDE SEQUENCE [LARGE SCALE GENOMIC DNA]</scope>
    <source>
        <strain evidence="2 3">NCTC12151</strain>
    </source>
</reference>
<dbReference type="PANTHER" id="PTHR47923:SF1">
    <property type="entry name" value="INSERTION ELEMENT IS1 1 PROTEIN INSA-RELATED"/>
    <property type="match status" value="1"/>
</dbReference>